<dbReference type="InterPro" id="IPR000238">
    <property type="entry name" value="RbfA"/>
</dbReference>
<comment type="subcellular location">
    <subcellularLocation>
        <location evidence="2">Cytoplasm</location>
    </subcellularLocation>
</comment>
<comment type="caution">
    <text evidence="3">The sequence shown here is derived from an EMBL/GenBank/DDBJ whole genome shotgun (WGS) entry which is preliminary data.</text>
</comment>
<dbReference type="GO" id="GO:0043024">
    <property type="term" value="F:ribosomal small subunit binding"/>
    <property type="evidence" value="ECO:0007669"/>
    <property type="project" value="TreeGrafter"/>
</dbReference>
<keyword evidence="4" id="KW-1185">Reference proteome</keyword>
<organism evidence="3 4">
    <name type="scientific">Candidatus Photodesmus katoptron Akat1</name>
    <dbReference type="NCBI Taxonomy" id="1236703"/>
    <lineage>
        <taxon>Bacteria</taxon>
        <taxon>Pseudomonadati</taxon>
        <taxon>Pseudomonadota</taxon>
        <taxon>Gammaproteobacteria</taxon>
        <taxon>Vibrionales</taxon>
        <taxon>Vibrionaceae</taxon>
        <taxon>Candidatus Photodesmus</taxon>
    </lineage>
</organism>
<comment type="function">
    <text evidence="2">One of several proteins that assist in the late maturation steps of the functional core of the 30S ribosomal subunit. Associates with free 30S ribosomal subunits (but not with 30S subunits that are part of 70S ribosomes or polysomes). Required for efficient processing of 16S rRNA. May interact with the 5'-terminal helix region of 16S rRNA.</text>
</comment>
<keyword evidence="1 2" id="KW-0690">Ribosome biogenesis</keyword>
<proteinExistence type="inferred from homology"/>
<dbReference type="AlphaFoldDB" id="S3DL30"/>
<accession>S3DL30</accession>
<dbReference type="eggNOG" id="COG0858">
    <property type="taxonomic scope" value="Bacteria"/>
</dbReference>
<dbReference type="PANTHER" id="PTHR33515">
    <property type="entry name" value="RIBOSOME-BINDING FACTOR A, CHLOROPLASTIC-RELATED"/>
    <property type="match status" value="1"/>
</dbReference>
<sequence>MPKDFSRTKRIAQQLRKELAYILQHKISEPSLGMITISDIQISRDLSYAKVFVTFFSNKKIETPENRLSLLKKYEVYIRMLLSKRIRLRLTPHIHFSYDYTLTKGRHISNLINKDSYRIRSNKAKYQKKDELL</sequence>
<dbReference type="Proteomes" id="UP000053688">
    <property type="component" value="Unassembled WGS sequence"/>
</dbReference>
<dbReference type="Pfam" id="PF02033">
    <property type="entry name" value="RBFA"/>
    <property type="match status" value="1"/>
</dbReference>
<dbReference type="HAMAP" id="MF_00003">
    <property type="entry name" value="RbfA"/>
    <property type="match status" value="1"/>
</dbReference>
<dbReference type="PROSITE" id="PS01319">
    <property type="entry name" value="RBFA"/>
    <property type="match status" value="1"/>
</dbReference>
<dbReference type="STRING" id="28176.CF66_2111"/>
<comment type="subunit">
    <text evidence="2">Monomer. Binds 30S ribosomal subunits, but not 50S ribosomal subunits or 70S ribosomes.</text>
</comment>
<dbReference type="SUPFAM" id="SSF89919">
    <property type="entry name" value="Ribosome-binding factor A, RbfA"/>
    <property type="match status" value="1"/>
</dbReference>
<dbReference type="PATRIC" id="fig|1236703.3.peg.289"/>
<evidence type="ECO:0000256" key="1">
    <source>
        <dbReference type="ARBA" id="ARBA00022517"/>
    </source>
</evidence>
<keyword evidence="2" id="KW-0963">Cytoplasm</keyword>
<dbReference type="RefSeq" id="WP_016503632.1">
    <property type="nucleotide sequence ID" value="NZ_AMSD01000001.1"/>
</dbReference>
<dbReference type="GO" id="GO:0030490">
    <property type="term" value="P:maturation of SSU-rRNA"/>
    <property type="evidence" value="ECO:0007669"/>
    <property type="project" value="UniProtKB-UniRule"/>
</dbReference>
<dbReference type="Gene3D" id="3.30.300.20">
    <property type="match status" value="1"/>
</dbReference>
<evidence type="ECO:0000313" key="4">
    <source>
        <dbReference type="Proteomes" id="UP000053688"/>
    </source>
</evidence>
<evidence type="ECO:0000313" key="3">
    <source>
        <dbReference type="EMBL" id="EPE37834.1"/>
    </source>
</evidence>
<dbReference type="PANTHER" id="PTHR33515:SF1">
    <property type="entry name" value="RIBOSOME-BINDING FACTOR A, CHLOROPLASTIC-RELATED"/>
    <property type="match status" value="1"/>
</dbReference>
<dbReference type="GO" id="GO:0005829">
    <property type="term" value="C:cytosol"/>
    <property type="evidence" value="ECO:0007669"/>
    <property type="project" value="TreeGrafter"/>
</dbReference>
<dbReference type="InterPro" id="IPR020053">
    <property type="entry name" value="Ribosome-bd_factorA_CS"/>
</dbReference>
<comment type="similarity">
    <text evidence="2">Belongs to the RbfA family.</text>
</comment>
<dbReference type="InterPro" id="IPR015946">
    <property type="entry name" value="KH_dom-like_a/b"/>
</dbReference>
<gene>
    <name evidence="2 3" type="primary">rbfA</name>
    <name evidence="3" type="ORF">O1U_0296</name>
</gene>
<dbReference type="NCBIfam" id="TIGR00082">
    <property type="entry name" value="rbfA"/>
    <property type="match status" value="1"/>
</dbReference>
<dbReference type="EMBL" id="AMSD01000001">
    <property type="protein sequence ID" value="EPE37834.1"/>
    <property type="molecule type" value="Genomic_DNA"/>
</dbReference>
<dbReference type="InterPro" id="IPR023799">
    <property type="entry name" value="RbfA_dom_sf"/>
</dbReference>
<protein>
    <recommendedName>
        <fullName evidence="2">Ribosome-binding factor A</fullName>
    </recommendedName>
</protein>
<name>S3DL30_9GAMM</name>
<evidence type="ECO:0000256" key="2">
    <source>
        <dbReference type="HAMAP-Rule" id="MF_00003"/>
    </source>
</evidence>
<reference evidence="3 4" key="1">
    <citation type="journal article" date="2014" name="Environ. Microbiol.">
        <title>Genomic signatures of obligate host dependence in the luminous bacterial symbiont of a vertebrate.</title>
        <authorList>
            <person name="Hendry T.A."/>
            <person name="de Wet J.R."/>
            <person name="Dunlap P.V."/>
        </authorList>
    </citation>
    <scope>NUCLEOTIDE SEQUENCE [LARGE SCALE GENOMIC DNA]</scope>
    <source>
        <strain evidence="3 4">Akat1</strain>
    </source>
</reference>